<dbReference type="GO" id="GO:0015648">
    <property type="term" value="F:lipid-linked peptidoglycan transporter activity"/>
    <property type="evidence" value="ECO:0007669"/>
    <property type="project" value="UniProtKB-UniRule"/>
</dbReference>
<keyword evidence="15" id="KW-1185">Reference proteome</keyword>
<feature type="transmembrane region" description="Helical" evidence="10">
    <location>
        <begin position="95"/>
        <end position="119"/>
    </location>
</feature>
<comment type="pathway">
    <text evidence="10">Cell wall biogenesis; peptidoglycan biosynthesis.</text>
</comment>
<comment type="caution">
    <text evidence="13">The sequence shown here is derived from an EMBL/GenBank/DDBJ whole genome shotgun (WGS) entry which is preliminary data.</text>
</comment>
<keyword evidence="10" id="KW-0997">Cell inner membrane</keyword>
<evidence type="ECO:0000256" key="8">
    <source>
        <dbReference type="ARBA" id="ARBA00060041"/>
    </source>
</evidence>
<evidence type="ECO:0000313" key="12">
    <source>
        <dbReference type="EMBL" id="MBB3775218.1"/>
    </source>
</evidence>
<feature type="transmembrane region" description="Helical" evidence="10">
    <location>
        <begin position="240"/>
        <end position="265"/>
    </location>
</feature>
<dbReference type="UniPathway" id="UPA00219"/>
<feature type="transmembrane region" description="Helical" evidence="10">
    <location>
        <begin position="285"/>
        <end position="303"/>
    </location>
</feature>
<dbReference type="PANTHER" id="PTHR47019:SF1">
    <property type="entry name" value="LIPID II FLIPPASE MURJ"/>
    <property type="match status" value="1"/>
</dbReference>
<feature type="transmembrane region" description="Helical" evidence="10">
    <location>
        <begin position="393"/>
        <end position="412"/>
    </location>
</feature>
<name>A0A6I4UFD3_9SPHN</name>
<keyword evidence="3 10" id="KW-0812">Transmembrane</keyword>
<dbReference type="AlphaFoldDB" id="A0A6I4UFD3"/>
<dbReference type="GO" id="GO:0009252">
    <property type="term" value="P:peptidoglycan biosynthetic process"/>
    <property type="evidence" value="ECO:0007669"/>
    <property type="project" value="UniProtKB-UniRule"/>
</dbReference>
<feature type="transmembrane region" description="Helical" evidence="10">
    <location>
        <begin position="360"/>
        <end position="381"/>
    </location>
</feature>
<feature type="transmembrane region" description="Helical" evidence="10">
    <location>
        <begin position="195"/>
        <end position="217"/>
    </location>
</feature>
<feature type="transmembrane region" description="Helical" evidence="10">
    <location>
        <begin position="324"/>
        <end position="348"/>
    </location>
</feature>
<dbReference type="OrthoDB" id="9816572at2"/>
<evidence type="ECO:0000313" key="14">
    <source>
        <dbReference type="Proteomes" id="UP000430021"/>
    </source>
</evidence>
<dbReference type="Proteomes" id="UP000548685">
    <property type="component" value="Unassembled WGS sequence"/>
</dbReference>
<keyword evidence="10 11" id="KW-0961">Cell wall biogenesis/degradation</keyword>
<feature type="transmembrane region" description="Helical" evidence="10">
    <location>
        <begin position="418"/>
        <end position="440"/>
    </location>
</feature>
<proteinExistence type="inferred from homology"/>
<feature type="transmembrane region" description="Helical" evidence="10">
    <location>
        <begin position="460"/>
        <end position="478"/>
    </location>
</feature>
<comment type="subcellular location">
    <subcellularLocation>
        <location evidence="10">Cell inner membrane</location>
        <topology evidence="10">Multi-pass membrane protein</topology>
    </subcellularLocation>
    <subcellularLocation>
        <location evidence="1">Cell membrane</location>
        <topology evidence="1">Multi-pass membrane protein</topology>
    </subcellularLocation>
</comment>
<dbReference type="CDD" id="cd13123">
    <property type="entry name" value="MATE_MurJ_like"/>
    <property type="match status" value="1"/>
</dbReference>
<dbReference type="RefSeq" id="WP_160759319.1">
    <property type="nucleotide sequence ID" value="NZ_BAAADZ010000002.1"/>
</dbReference>
<evidence type="ECO:0000256" key="3">
    <source>
        <dbReference type="ARBA" id="ARBA00022692"/>
    </source>
</evidence>
<dbReference type="GO" id="GO:0034204">
    <property type="term" value="P:lipid translocation"/>
    <property type="evidence" value="ECO:0007669"/>
    <property type="project" value="TreeGrafter"/>
</dbReference>
<reference evidence="13 14" key="1">
    <citation type="submission" date="2019-12" db="EMBL/GenBank/DDBJ databases">
        <title>Genomic-based taxomic classification of the family Erythrobacteraceae.</title>
        <authorList>
            <person name="Xu L."/>
        </authorList>
    </citation>
    <scope>NUCLEOTIDE SEQUENCE [LARGE SCALE GENOMIC DNA]</scope>
    <source>
        <strain evidence="13 14">JCM 10282</strain>
    </source>
</reference>
<evidence type="ECO:0000313" key="15">
    <source>
        <dbReference type="Proteomes" id="UP000548685"/>
    </source>
</evidence>
<dbReference type="EMBL" id="JACICE010000001">
    <property type="protein sequence ID" value="MBB3775218.1"/>
    <property type="molecule type" value="Genomic_DNA"/>
</dbReference>
<comment type="similarity">
    <text evidence="9 10 11">Belongs to the MurJ/MviN family.</text>
</comment>
<evidence type="ECO:0000256" key="11">
    <source>
        <dbReference type="PIRNR" id="PIRNR002869"/>
    </source>
</evidence>
<organism evidence="13 14">
    <name type="scientific">Erythrobacter ramosus</name>
    <dbReference type="NCBI Taxonomy" id="35811"/>
    <lineage>
        <taxon>Bacteria</taxon>
        <taxon>Pseudomonadati</taxon>
        <taxon>Pseudomonadota</taxon>
        <taxon>Alphaproteobacteria</taxon>
        <taxon>Sphingomonadales</taxon>
        <taxon>Erythrobacteraceae</taxon>
        <taxon>Erythrobacter/Porphyrobacter group</taxon>
        <taxon>Erythrobacter</taxon>
    </lineage>
</organism>
<keyword evidence="7 10" id="KW-0472">Membrane</keyword>
<evidence type="ECO:0000256" key="9">
    <source>
        <dbReference type="ARBA" id="ARBA00061532"/>
    </source>
</evidence>
<dbReference type="PRINTS" id="PR01806">
    <property type="entry name" value="VIRFACTRMVIN"/>
</dbReference>
<protein>
    <recommendedName>
        <fullName evidence="10">Probable lipid II flippase MurJ</fullName>
    </recommendedName>
</protein>
<feature type="transmembrane region" description="Helical" evidence="10">
    <location>
        <begin position="490"/>
        <end position="513"/>
    </location>
</feature>
<keyword evidence="6 10" id="KW-1133">Transmembrane helix</keyword>
<evidence type="ECO:0000256" key="10">
    <source>
        <dbReference type="HAMAP-Rule" id="MF_02078"/>
    </source>
</evidence>
<dbReference type="PIRSF" id="PIRSF002869">
    <property type="entry name" value="MviN"/>
    <property type="match status" value="1"/>
</dbReference>
<dbReference type="EMBL" id="WTYB01000001">
    <property type="protein sequence ID" value="MXP37158.1"/>
    <property type="molecule type" value="Genomic_DNA"/>
</dbReference>
<keyword evidence="2 10" id="KW-1003">Cell membrane</keyword>
<reference evidence="12 15" key="2">
    <citation type="submission" date="2020-08" db="EMBL/GenBank/DDBJ databases">
        <title>Genomic Encyclopedia of Type Strains, Phase IV (KMG-IV): sequencing the most valuable type-strain genomes for metagenomic binning, comparative biology and taxonomic classification.</title>
        <authorList>
            <person name="Goeker M."/>
        </authorList>
    </citation>
    <scope>NUCLEOTIDE SEQUENCE [LARGE SCALE GENOMIC DNA]</scope>
    <source>
        <strain evidence="12 15">DSM 8510</strain>
    </source>
</reference>
<evidence type="ECO:0000256" key="6">
    <source>
        <dbReference type="ARBA" id="ARBA00022989"/>
    </source>
</evidence>
<evidence type="ECO:0000256" key="1">
    <source>
        <dbReference type="ARBA" id="ARBA00004651"/>
    </source>
</evidence>
<evidence type="ECO:0000256" key="4">
    <source>
        <dbReference type="ARBA" id="ARBA00022960"/>
    </source>
</evidence>
<dbReference type="HAMAP" id="MF_02078">
    <property type="entry name" value="MurJ_MviN"/>
    <property type="match status" value="1"/>
</dbReference>
<evidence type="ECO:0000313" key="13">
    <source>
        <dbReference type="EMBL" id="MXP37158.1"/>
    </source>
</evidence>
<dbReference type="PANTHER" id="PTHR47019">
    <property type="entry name" value="LIPID II FLIPPASE MURJ"/>
    <property type="match status" value="1"/>
</dbReference>
<keyword evidence="4 10" id="KW-0133">Cell shape</keyword>
<evidence type="ECO:0000256" key="7">
    <source>
        <dbReference type="ARBA" id="ARBA00023136"/>
    </source>
</evidence>
<evidence type="ECO:0000256" key="5">
    <source>
        <dbReference type="ARBA" id="ARBA00022984"/>
    </source>
</evidence>
<feature type="transmembrane region" description="Helical" evidence="10">
    <location>
        <begin position="165"/>
        <end position="183"/>
    </location>
</feature>
<keyword evidence="5 10" id="KW-0573">Peptidoglycan synthesis</keyword>
<dbReference type="Pfam" id="PF03023">
    <property type="entry name" value="MurJ"/>
    <property type="match status" value="1"/>
</dbReference>
<accession>A0A6I4UFD3</accession>
<dbReference type="InterPro" id="IPR051050">
    <property type="entry name" value="Lipid_II_flippase_MurJ/MviN"/>
</dbReference>
<evidence type="ECO:0000256" key="2">
    <source>
        <dbReference type="ARBA" id="ARBA00022475"/>
    </source>
</evidence>
<dbReference type="GO" id="GO:0071555">
    <property type="term" value="P:cell wall organization"/>
    <property type="evidence" value="ECO:0007669"/>
    <property type="project" value="UniProtKB-UniRule"/>
</dbReference>
<dbReference type="InterPro" id="IPR004268">
    <property type="entry name" value="MurJ"/>
</dbReference>
<dbReference type="Proteomes" id="UP000430021">
    <property type="component" value="Unassembled WGS sequence"/>
</dbReference>
<comment type="function">
    <text evidence="8 10 11">Involved in peptidoglycan biosynthesis. Transports lipid-linked peptidoglycan precursors from the inner to the outer leaflet of the cytoplasmic membrane.</text>
</comment>
<feature type="transmembrane region" description="Helical" evidence="10">
    <location>
        <begin position="139"/>
        <end position="158"/>
    </location>
</feature>
<dbReference type="GO" id="GO:0008360">
    <property type="term" value="P:regulation of cell shape"/>
    <property type="evidence" value="ECO:0007669"/>
    <property type="project" value="UniProtKB-UniRule"/>
</dbReference>
<dbReference type="NCBIfam" id="TIGR01695">
    <property type="entry name" value="murJ_mviN"/>
    <property type="match status" value="1"/>
</dbReference>
<dbReference type="GO" id="GO:0005886">
    <property type="term" value="C:plasma membrane"/>
    <property type="evidence" value="ECO:0007669"/>
    <property type="project" value="UniProtKB-SubCell"/>
</dbReference>
<sequence length="539" mass="57831">MSLLRNVGTIGGLTAVSRVFGFARDILLARVLGAGMAADAFQLAFTLPNTFRRLFAEGAFSVAFVPLYSRALHGRDGEPGSEEAAEKFADDVLSVFVWVLFAFSGICMVFMPAIVWALASEYGDVPGKFELSVFLSRVTFPYLFFISLVAMLSGLLNARSRFGPGAVAPVLLNIFLISGILLGDHWRGTSGDDVVVVQVLAAAVSLSGFAQLLYLAWETRRAGVKLKVQLPRVTPEVKRLGLLILPATFGAGIYQISQLVDTFFATSLPQGSLTLLKLADRLNQMPLGIVGIALGTAILPMLSRHIHTGDQAEAQRLQGNAFEIATLLTLPAAAALAVCAPAFCTAFFVGGKFTATDGALMAQIVVALVAGLPAYVIVKVLNPGFFAREDTRTPVWTALASLIFNVALNLYVVNRFGIVGLAAATAASASLNCVLLYIILHRRGWFHFTPKLISRVARQLLATGAMTGVLWYLVPLMAERYGASLIERVWSLGVLVAAGGAMFFAAAFVFGALDKDLLAQLRRRKPARTKADDKILEVE</sequence>
<keyword evidence="10 11" id="KW-0813">Transport</keyword>
<gene>
    <name evidence="10 13" type="primary">murJ</name>
    <name evidence="12" type="ORF">FHS52_001161</name>
    <name evidence="13" type="ORF">GRI59_00845</name>
</gene>